<keyword evidence="10" id="KW-1185">Reference proteome</keyword>
<keyword evidence="5" id="KW-0131">Cell cycle</keyword>
<dbReference type="InterPro" id="IPR014786">
    <property type="entry name" value="ANAPC2_C"/>
</dbReference>
<dbReference type="SMART" id="SM00182">
    <property type="entry name" value="CULLIN"/>
    <property type="match status" value="1"/>
</dbReference>
<evidence type="ECO:0000256" key="3">
    <source>
        <dbReference type="ARBA" id="ARBA00022776"/>
    </source>
</evidence>
<proteinExistence type="inferred from homology"/>
<feature type="region of interest" description="Disordered" evidence="7">
    <location>
        <begin position="28"/>
        <end position="93"/>
    </location>
</feature>
<evidence type="ECO:0000256" key="5">
    <source>
        <dbReference type="ARBA" id="ARBA00023306"/>
    </source>
</evidence>
<dbReference type="Proteomes" id="UP000652219">
    <property type="component" value="Unassembled WGS sequence"/>
</dbReference>
<dbReference type="Pfam" id="PF26557">
    <property type="entry name" value="Cullin_AB"/>
    <property type="match status" value="1"/>
</dbReference>
<keyword evidence="4" id="KW-0833">Ubl conjugation pathway</keyword>
<protein>
    <recommendedName>
        <fullName evidence="1">Anaphase-promoting complex subunit 2</fullName>
    </recommendedName>
</protein>
<dbReference type="InterPro" id="IPR036388">
    <property type="entry name" value="WH-like_DNA-bd_sf"/>
</dbReference>
<comment type="similarity">
    <text evidence="6">Belongs to the cullin family.</text>
</comment>
<sequence>MALTMNAPSRWSGKRHNMFKYVFDTEISQPTPYSTPSQRFAAQGESFGGPPSTPQPPPHQSARPLFPGSSKAVDLQSPPLSSRSNAHSTIEANSDQVRWDRAWQAVTTRIQLPPSVAAEDSFGTLAPESQDYDVDFYGSLSLVLHPERHAQHATNTEDILSWHTQQVRHHFAHHVLPLLSACNSYSDQGQVLLGSIHTLEAAHRQYLYGLSLIVRGLDSKNADTAAGKFHRDLHAVIGNSMSPALMDSLRTVLGRLMSTVLGMHAQDFSVRSRETSLPGESQAAATAAAAAAARQELLQMIEALHKVGLAGEKFQVLFAELMDAMMVEHIKAKFAGVWRQSRANDGKDAPRPSLTSRAAKLGTPSRCVAALSDWVENHYSRLAVEVFARLGSGEIAWGDVEKWKEIAIGRLAVMRIHELFDIVLQWPDSRGALDDLRMAITTPQRRLQLTDTFSAALQKRLLHPGRSTLDILRVYISMIRTFHALDHSKVLLDRVVHSLQLYLCQRDDAIPIVVTGLLSNPEDINTEIGRSKLVELAVLLNDPSQQRRPATDDEELDWDDMEWIPDPVDAGVNYKRPKSEDVIGTLINALGSQDIFIKEFQSIIADRLLSTQTDFPQEIRVLNLLKKRFGENALQNCDVMIKDIQDSRRVDSFISKNIRTGYIGGPPRRSKDLPSYHTKILSRLFWPSMDREHFILPRPVEEIQGRYDEEYENLKSSRKLTWLNNLGIATVNLELEDRTVEKECKTYEAVVIYAFQEDDTYAGPLPVRRTVSQLEDILQMDDDLIRSAISFWVNQRVLREIEPGNFAVLERLEDDVDLTVTTAGPQEGDALAPEPGDLSPKKPAAIDAKEKEKRQVYWQFIVGMLTNSSPAMPLFQIAMMMKMLIADGFPWSNEELQEFLAEKIAEGELELAGGKYRLPKK</sequence>
<dbReference type="GO" id="GO:0007091">
    <property type="term" value="P:metaphase/anaphase transition of mitotic cell cycle"/>
    <property type="evidence" value="ECO:0007669"/>
    <property type="project" value="TreeGrafter"/>
</dbReference>
<dbReference type="Gene3D" id="1.20.1310.10">
    <property type="entry name" value="Cullin Repeats"/>
    <property type="match status" value="1"/>
</dbReference>
<dbReference type="Pfam" id="PF08672">
    <property type="entry name" value="ANAPC2"/>
    <property type="match status" value="1"/>
</dbReference>
<accession>A0A8H6JSJ0</accession>
<dbReference type="InterPro" id="IPR044554">
    <property type="entry name" value="ANAPC2"/>
</dbReference>
<name>A0A8H6JSJ0_9PEZI</name>
<comment type="caution">
    <text evidence="9">The sequence shown here is derived from an EMBL/GenBank/DDBJ whole genome shotgun (WGS) entry which is preliminary data.</text>
</comment>
<dbReference type="InterPro" id="IPR036317">
    <property type="entry name" value="Cullin_homology_sf"/>
</dbReference>
<keyword evidence="2" id="KW-0132">Cell division</keyword>
<evidence type="ECO:0000313" key="10">
    <source>
        <dbReference type="Proteomes" id="UP000652219"/>
    </source>
</evidence>
<dbReference type="SUPFAM" id="SSF46785">
    <property type="entry name" value="Winged helix' DNA-binding domain"/>
    <property type="match status" value="1"/>
</dbReference>
<feature type="compositionally biased region" description="Polar residues" evidence="7">
    <location>
        <begin position="78"/>
        <end position="93"/>
    </location>
</feature>
<dbReference type="PANTHER" id="PTHR45957:SF1">
    <property type="entry name" value="ANAPHASE-PROMOTING COMPLEX SUBUNIT 2"/>
    <property type="match status" value="1"/>
</dbReference>
<evidence type="ECO:0000256" key="7">
    <source>
        <dbReference type="SAM" id="MobiDB-lite"/>
    </source>
</evidence>
<dbReference type="InterPro" id="IPR057975">
    <property type="entry name" value="TPR_ANAPC2"/>
</dbReference>
<dbReference type="Gene3D" id="3.30.230.130">
    <property type="entry name" value="Cullin, Chain C, Domain 2"/>
    <property type="match status" value="1"/>
</dbReference>
<dbReference type="GO" id="GO:0006511">
    <property type="term" value="P:ubiquitin-dependent protein catabolic process"/>
    <property type="evidence" value="ECO:0007669"/>
    <property type="project" value="InterPro"/>
</dbReference>
<dbReference type="GO" id="GO:0070979">
    <property type="term" value="P:protein K11-linked ubiquitination"/>
    <property type="evidence" value="ECO:0007669"/>
    <property type="project" value="TreeGrafter"/>
</dbReference>
<evidence type="ECO:0000256" key="2">
    <source>
        <dbReference type="ARBA" id="ARBA00022618"/>
    </source>
</evidence>
<evidence type="ECO:0000313" key="9">
    <source>
        <dbReference type="EMBL" id="KAF6818622.1"/>
    </source>
</evidence>
<evidence type="ECO:0000256" key="1">
    <source>
        <dbReference type="ARBA" id="ARBA00016068"/>
    </source>
</evidence>
<dbReference type="InterPro" id="IPR016158">
    <property type="entry name" value="Cullin_homology"/>
</dbReference>
<dbReference type="PANTHER" id="PTHR45957">
    <property type="entry name" value="ANAPHASE-PROMOTING COMPLEX SUBUNIT 2"/>
    <property type="match status" value="1"/>
</dbReference>
<feature type="compositionally biased region" description="Polar residues" evidence="7">
    <location>
        <begin position="28"/>
        <end position="40"/>
    </location>
</feature>
<gene>
    <name evidence="9" type="ORF">CSOJ01_01787</name>
</gene>
<dbReference type="PROSITE" id="PS50069">
    <property type="entry name" value="CULLIN_2"/>
    <property type="match status" value="1"/>
</dbReference>
<dbReference type="FunFam" id="1.20.1310.10:FF:000033">
    <property type="entry name" value="Anaphase-promoting complex subunit ApcB"/>
    <property type="match status" value="1"/>
</dbReference>
<dbReference type="SUPFAM" id="SSF75632">
    <property type="entry name" value="Cullin homology domain"/>
    <property type="match status" value="1"/>
</dbReference>
<keyword evidence="3" id="KW-0498">Mitosis</keyword>
<feature type="domain" description="Cullin family profile" evidence="8">
    <location>
        <begin position="585"/>
        <end position="793"/>
    </location>
</feature>
<organism evidence="9 10">
    <name type="scientific">Colletotrichum sojae</name>
    <dbReference type="NCBI Taxonomy" id="2175907"/>
    <lineage>
        <taxon>Eukaryota</taxon>
        <taxon>Fungi</taxon>
        <taxon>Dikarya</taxon>
        <taxon>Ascomycota</taxon>
        <taxon>Pezizomycotina</taxon>
        <taxon>Sordariomycetes</taxon>
        <taxon>Hypocreomycetidae</taxon>
        <taxon>Glomerellales</taxon>
        <taxon>Glomerellaceae</taxon>
        <taxon>Colletotrichum</taxon>
        <taxon>Colletotrichum orchidearum species complex</taxon>
    </lineage>
</organism>
<dbReference type="Pfam" id="PF25773">
    <property type="entry name" value="TPR_ANAPC2"/>
    <property type="match status" value="1"/>
</dbReference>
<dbReference type="GO" id="GO:0051301">
    <property type="term" value="P:cell division"/>
    <property type="evidence" value="ECO:0007669"/>
    <property type="project" value="UniProtKB-KW"/>
</dbReference>
<dbReference type="AlphaFoldDB" id="A0A8H6JSJ0"/>
<reference evidence="9 10" key="1">
    <citation type="journal article" date="2020" name="Phytopathology">
        <title>Genome Sequence Resources of Colletotrichum truncatum, C. plurivorum, C. musicola, and C. sojae: Four Species Pathogenic to Soybean (Glycine max).</title>
        <authorList>
            <person name="Rogerio F."/>
            <person name="Boufleur T.R."/>
            <person name="Ciampi-Guillardi M."/>
            <person name="Sukno S.A."/>
            <person name="Thon M.R."/>
            <person name="Massola Junior N.S."/>
            <person name="Baroncelli R."/>
        </authorList>
    </citation>
    <scope>NUCLEOTIDE SEQUENCE [LARGE SCALE GENOMIC DNA]</scope>
    <source>
        <strain evidence="9 10">LFN0009</strain>
    </source>
</reference>
<dbReference type="InterPro" id="IPR059120">
    <property type="entry name" value="Cullin-like_AB"/>
</dbReference>
<dbReference type="EMBL" id="WIGN01000014">
    <property type="protein sequence ID" value="KAF6818622.1"/>
    <property type="molecule type" value="Genomic_DNA"/>
</dbReference>
<dbReference type="GO" id="GO:0031625">
    <property type="term" value="F:ubiquitin protein ligase binding"/>
    <property type="evidence" value="ECO:0007669"/>
    <property type="project" value="InterPro"/>
</dbReference>
<evidence type="ECO:0000256" key="4">
    <source>
        <dbReference type="ARBA" id="ARBA00022786"/>
    </source>
</evidence>
<dbReference type="SMART" id="SM01013">
    <property type="entry name" value="APC2"/>
    <property type="match status" value="1"/>
</dbReference>
<evidence type="ECO:0000256" key="6">
    <source>
        <dbReference type="PROSITE-ProRule" id="PRU00330"/>
    </source>
</evidence>
<dbReference type="Gene3D" id="1.10.10.10">
    <property type="entry name" value="Winged helix-like DNA-binding domain superfamily/Winged helix DNA-binding domain"/>
    <property type="match status" value="1"/>
</dbReference>
<evidence type="ECO:0000259" key="8">
    <source>
        <dbReference type="PROSITE" id="PS50069"/>
    </source>
</evidence>
<dbReference type="InterPro" id="IPR036390">
    <property type="entry name" value="WH_DNA-bd_sf"/>
</dbReference>
<dbReference type="GO" id="GO:0005680">
    <property type="term" value="C:anaphase-promoting complex"/>
    <property type="evidence" value="ECO:0007669"/>
    <property type="project" value="TreeGrafter"/>
</dbReference>